<feature type="binding site" evidence="2">
    <location>
        <position position="46"/>
    </location>
    <ligand>
        <name>Mg(2+)</name>
        <dbReference type="ChEBI" id="CHEBI:18420"/>
        <label>4</label>
    </ligand>
</feature>
<feature type="binding site" evidence="2">
    <location>
        <position position="212"/>
    </location>
    <ligand>
        <name>Mg(2+)</name>
        <dbReference type="ChEBI" id="CHEBI:18420"/>
        <label>5</label>
    </ligand>
</feature>
<feature type="binding site" evidence="2">
    <location>
        <begin position="122"/>
        <end position="123"/>
    </location>
    <ligand>
        <name>ATP</name>
        <dbReference type="ChEBI" id="CHEBI:30616"/>
    </ligand>
</feature>
<organism evidence="5 6">
    <name type="scientific">Cycloclasticus zancles 78-ME</name>
    <dbReference type="NCBI Taxonomy" id="1198232"/>
    <lineage>
        <taxon>Bacteria</taxon>
        <taxon>Pseudomonadati</taxon>
        <taxon>Pseudomonadota</taxon>
        <taxon>Gammaproteobacteria</taxon>
        <taxon>Thiotrichales</taxon>
        <taxon>Piscirickettsiaceae</taxon>
        <taxon>Cycloclasticus</taxon>
    </lineage>
</organism>
<dbReference type="HOGENOM" id="CLU_046964_3_0_6"/>
<dbReference type="UniPathway" id="UPA00060">
    <property type="reaction ID" value="UER00142"/>
</dbReference>
<dbReference type="Pfam" id="PF02769">
    <property type="entry name" value="AIRS_C"/>
    <property type="match status" value="1"/>
</dbReference>
<feature type="binding site" evidence="2">
    <location>
        <position position="313"/>
    </location>
    <ligand>
        <name>substrate</name>
    </ligand>
</feature>
<comment type="miscellaneous">
    <text evidence="2">Reaction mechanism of ThiL seems to utilize a direct, inline transfer of the gamma-phosphate of ATP to TMP rather than a phosphorylated enzyme intermediate.</text>
</comment>
<keyword evidence="2 5" id="KW-0418">Kinase</keyword>
<feature type="binding site" evidence="2">
    <location>
        <position position="147"/>
    </location>
    <ligand>
        <name>ATP</name>
        <dbReference type="ChEBI" id="CHEBI:30616"/>
    </ligand>
</feature>
<keyword evidence="1 2" id="KW-0784">Thiamine biosynthesis</keyword>
<reference evidence="5 6" key="1">
    <citation type="submission" date="2013-05" db="EMBL/GenBank/DDBJ databases">
        <title>Between feast and famine: a lifestyle of most important marine PAH-degrading bacterium Cycloclasticus sp. 7ME.</title>
        <authorList>
            <person name="Yakimov M.M."/>
            <person name="Messina E."/>
            <person name="Genovese M."/>
            <person name="Denaro R."/>
            <person name="Crisafi F."/>
            <person name="Russo D."/>
            <person name="Cappello S."/>
            <person name="Santisi S."/>
            <person name="Smedile F."/>
            <person name="Golyshina O.V."/>
            <person name="Tran H."/>
            <person name="Pieper D.H."/>
            <person name="Golyshin P.N."/>
            <person name="Giuliano L."/>
        </authorList>
    </citation>
    <scope>NUCLEOTIDE SEQUENCE [LARGE SCALE GENOMIC DNA]</scope>
    <source>
        <strain evidence="5 6">78-ME</strain>
    </source>
</reference>
<feature type="binding site" evidence="2">
    <location>
        <position position="48"/>
    </location>
    <ligand>
        <name>Mg(2+)</name>
        <dbReference type="ChEBI" id="CHEBI:18420"/>
        <label>2</label>
    </ligand>
</feature>
<dbReference type="InterPro" id="IPR036676">
    <property type="entry name" value="PurM-like_C_sf"/>
</dbReference>
<accession>S5T5Y1</accession>
<comment type="catalytic activity">
    <reaction evidence="2">
        <text>thiamine phosphate + ATP = thiamine diphosphate + ADP</text>
        <dbReference type="Rhea" id="RHEA:15913"/>
        <dbReference type="ChEBI" id="CHEBI:30616"/>
        <dbReference type="ChEBI" id="CHEBI:37575"/>
        <dbReference type="ChEBI" id="CHEBI:58937"/>
        <dbReference type="ChEBI" id="CHEBI:456216"/>
        <dbReference type="EC" id="2.7.4.16"/>
    </reaction>
</comment>
<dbReference type="EC" id="2.7.4.16" evidence="2"/>
<dbReference type="SUPFAM" id="SSF56042">
    <property type="entry name" value="PurM C-terminal domain-like"/>
    <property type="match status" value="1"/>
</dbReference>
<dbReference type="Gene3D" id="3.30.1330.10">
    <property type="entry name" value="PurM-like, N-terminal domain"/>
    <property type="match status" value="1"/>
</dbReference>
<evidence type="ECO:0000256" key="1">
    <source>
        <dbReference type="ARBA" id="ARBA00022977"/>
    </source>
</evidence>
<dbReference type="SUPFAM" id="SSF55326">
    <property type="entry name" value="PurM N-terminal domain-like"/>
    <property type="match status" value="1"/>
</dbReference>
<comment type="function">
    <text evidence="2">Catalyzes the ATP-dependent phosphorylation of thiamine-monophosphate (TMP) to form thiamine-pyrophosphate (TPP), the active form of vitamin B1.</text>
</comment>
<dbReference type="GO" id="GO:0000287">
    <property type="term" value="F:magnesium ion binding"/>
    <property type="evidence" value="ECO:0007669"/>
    <property type="project" value="UniProtKB-UniRule"/>
</dbReference>
<name>S5T5Y1_9GAMM</name>
<dbReference type="NCBIfam" id="TIGR01379">
    <property type="entry name" value="thiL"/>
    <property type="match status" value="1"/>
</dbReference>
<evidence type="ECO:0000256" key="2">
    <source>
        <dbReference type="HAMAP-Rule" id="MF_02128"/>
    </source>
</evidence>
<dbReference type="AlphaFoldDB" id="S5T5Y1"/>
<dbReference type="Pfam" id="PF00586">
    <property type="entry name" value="AIRS"/>
    <property type="match status" value="1"/>
</dbReference>
<reference evidence="6" key="2">
    <citation type="journal article" date="2016" name="Environ. Microbiol. Rep.">
        <title>Analysis of defence systems and a conjugative IncP-1 plasmid in the marine polyaromatic hydrocarbons-degrading bacterium Cycloclasticus sp. 78-ME.</title>
        <authorList>
            <person name="Yakimov M.M."/>
            <person name="Crisafi F."/>
            <person name="Messina E."/>
            <person name="Smedile F."/>
            <person name="Lopatina A."/>
            <person name="Denaro R."/>
            <person name="Pieper D.H."/>
            <person name="Golyshin P.N."/>
            <person name="Giuliano L."/>
        </authorList>
    </citation>
    <scope>NUCLEOTIDE SEQUENCE [LARGE SCALE GENOMIC DNA]</scope>
    <source>
        <strain evidence="6">78-ME</strain>
    </source>
</reference>
<dbReference type="PATRIC" id="fig|1198232.3.peg.877"/>
<keyword evidence="2" id="KW-0460">Magnesium</keyword>
<feature type="binding site" evidence="2">
    <location>
        <position position="31"/>
    </location>
    <ligand>
        <name>Mg(2+)</name>
        <dbReference type="ChEBI" id="CHEBI:18420"/>
        <label>3</label>
    </ligand>
</feature>
<feature type="binding site" evidence="2">
    <location>
        <position position="209"/>
    </location>
    <ligand>
        <name>Mg(2+)</name>
        <dbReference type="ChEBI" id="CHEBI:18420"/>
        <label>3</label>
    </ligand>
</feature>
<comment type="caution">
    <text evidence="2">Lacks conserved residue(s) required for the propagation of feature annotation.</text>
</comment>
<feature type="binding site" evidence="2">
    <location>
        <position position="31"/>
    </location>
    <ligand>
        <name>Mg(2+)</name>
        <dbReference type="ChEBI" id="CHEBI:18420"/>
        <label>4</label>
    </ligand>
</feature>
<feature type="binding site" evidence="2">
    <location>
        <position position="76"/>
    </location>
    <ligand>
        <name>Mg(2+)</name>
        <dbReference type="ChEBI" id="CHEBI:18420"/>
        <label>3</label>
    </ligand>
</feature>
<feature type="binding site" evidence="2">
    <location>
        <position position="76"/>
    </location>
    <ligand>
        <name>Mg(2+)</name>
        <dbReference type="ChEBI" id="CHEBI:18420"/>
        <label>4</label>
    </ligand>
</feature>
<dbReference type="HAMAP" id="MF_02128">
    <property type="entry name" value="TMP_kinase"/>
    <property type="match status" value="1"/>
</dbReference>
<comment type="similarity">
    <text evidence="2">Belongs to the thiamine-monophosphate kinase family.</text>
</comment>
<proteinExistence type="inferred from homology"/>
<feature type="binding site" evidence="2">
    <location>
        <position position="260"/>
    </location>
    <ligand>
        <name>substrate</name>
    </ligand>
</feature>
<feature type="binding site" evidence="2">
    <location>
        <position position="47"/>
    </location>
    <ligand>
        <name>Mg(2+)</name>
        <dbReference type="ChEBI" id="CHEBI:18420"/>
        <label>1</label>
    </ligand>
</feature>
<protein>
    <recommendedName>
        <fullName evidence="2">Thiamine-monophosphate kinase</fullName>
        <shortName evidence="2">TMP kinase</shortName>
        <shortName evidence="2">Thiamine-phosphate kinase</shortName>
        <ecNumber evidence="2">2.7.4.16</ecNumber>
    </recommendedName>
</protein>
<feature type="binding site" evidence="2">
    <location>
        <position position="48"/>
    </location>
    <ligand>
        <name>Mg(2+)</name>
        <dbReference type="ChEBI" id="CHEBI:18420"/>
        <label>1</label>
    </ligand>
</feature>
<feature type="binding site" evidence="2">
    <location>
        <position position="123"/>
    </location>
    <ligand>
        <name>Mg(2+)</name>
        <dbReference type="ChEBI" id="CHEBI:18420"/>
        <label>1</label>
    </ligand>
</feature>
<feature type="domain" description="PurM-like C-terminal" evidence="4">
    <location>
        <begin position="152"/>
        <end position="302"/>
    </location>
</feature>
<evidence type="ECO:0000259" key="3">
    <source>
        <dbReference type="Pfam" id="PF00586"/>
    </source>
</evidence>
<dbReference type="PIRSF" id="PIRSF005303">
    <property type="entry name" value="Thiam_monoph_kin"/>
    <property type="match status" value="1"/>
</dbReference>
<gene>
    <name evidence="2 5" type="primary">thiL</name>
    <name evidence="5" type="ORF">CYCME_0875</name>
</gene>
<dbReference type="GO" id="GO:0009229">
    <property type="term" value="P:thiamine diphosphate biosynthetic process"/>
    <property type="evidence" value="ECO:0007669"/>
    <property type="project" value="UniProtKB-UniRule"/>
</dbReference>
<dbReference type="GO" id="GO:0005524">
    <property type="term" value="F:ATP binding"/>
    <property type="evidence" value="ECO:0007669"/>
    <property type="project" value="UniProtKB-UniRule"/>
</dbReference>
<evidence type="ECO:0000259" key="4">
    <source>
        <dbReference type="Pfam" id="PF02769"/>
    </source>
</evidence>
<dbReference type="PANTHER" id="PTHR30270:SF0">
    <property type="entry name" value="THIAMINE-MONOPHOSPHATE KINASE"/>
    <property type="match status" value="1"/>
</dbReference>
<keyword evidence="6" id="KW-1185">Reference proteome</keyword>
<dbReference type="PANTHER" id="PTHR30270">
    <property type="entry name" value="THIAMINE-MONOPHOSPHATE KINASE"/>
    <property type="match status" value="1"/>
</dbReference>
<dbReference type="eggNOG" id="COG0611">
    <property type="taxonomic scope" value="Bacteria"/>
</dbReference>
<dbReference type="InterPro" id="IPR036921">
    <property type="entry name" value="PurM-like_N_sf"/>
</dbReference>
<keyword evidence="2 5" id="KW-0808">Transferase</keyword>
<feature type="domain" description="PurM-like N-terminal" evidence="3">
    <location>
        <begin position="29"/>
        <end position="137"/>
    </location>
</feature>
<dbReference type="Gene3D" id="3.90.650.10">
    <property type="entry name" value="PurM-like C-terminal domain"/>
    <property type="match status" value="1"/>
</dbReference>
<dbReference type="Proteomes" id="UP000015380">
    <property type="component" value="Chromosome"/>
</dbReference>
<dbReference type="GO" id="GO:0009228">
    <property type="term" value="P:thiamine biosynthetic process"/>
    <property type="evidence" value="ECO:0007669"/>
    <property type="project" value="UniProtKB-KW"/>
</dbReference>
<sequence length="318" mass="34188">MSSPEFSIIEEFFASRAGGPNESLVLGIGDDCAVIDVPSDKQIAVSTDTLVENVHFLENSEPELLGHKVLAVNLSDLAAMGASPAWASLAITLPAIDKAWLASFAKGFFELAERYSLQLIGGDTTRGPLSITVNVMGLLPKQQRLMRSGANVGDDIYVSGHIGIAGLGLEKARQGYLNMMDAELCSYLKPNPQVALGRELLNVATSCIDVSDGLSADLSHLLKASGVGASVWDECLPVTESVRQHASKLSDDLWPYSTGDDYELCFTLPSNLNADELSKLHKYDITKIGVIEKEAGLRVEVKNGKIFTLNKGYDHFAS</sequence>
<comment type="pathway">
    <text evidence="2">Cofactor biosynthesis; thiamine diphosphate biosynthesis; thiamine diphosphate from thiamine phosphate: step 1/1.</text>
</comment>
<keyword evidence="2" id="KW-0479">Metal-binding</keyword>
<dbReference type="InterPro" id="IPR006283">
    <property type="entry name" value="ThiL-like"/>
</dbReference>
<feature type="binding site" evidence="2">
    <location>
        <position position="55"/>
    </location>
    <ligand>
        <name>substrate</name>
    </ligand>
</feature>
<keyword evidence="2" id="KW-0547">Nucleotide-binding</keyword>
<feature type="binding site" evidence="2">
    <location>
        <position position="211"/>
    </location>
    <ligand>
        <name>ATP</name>
        <dbReference type="ChEBI" id="CHEBI:30616"/>
    </ligand>
</feature>
<dbReference type="InterPro" id="IPR010918">
    <property type="entry name" value="PurM-like_C_dom"/>
</dbReference>
<evidence type="ECO:0000313" key="6">
    <source>
        <dbReference type="Proteomes" id="UP000015380"/>
    </source>
</evidence>
<dbReference type="KEGG" id="cza:CYCME_0875"/>
<dbReference type="InterPro" id="IPR016188">
    <property type="entry name" value="PurM-like_N"/>
</dbReference>
<feature type="binding site" evidence="2">
    <location>
        <position position="76"/>
    </location>
    <ligand>
        <name>Mg(2+)</name>
        <dbReference type="ChEBI" id="CHEBI:18420"/>
        <label>2</label>
    </ligand>
</feature>
<dbReference type="EMBL" id="CP005996">
    <property type="protein sequence ID" value="AGS39211.1"/>
    <property type="molecule type" value="Genomic_DNA"/>
</dbReference>
<dbReference type="CDD" id="cd02194">
    <property type="entry name" value="ThiL"/>
    <property type="match status" value="1"/>
</dbReference>
<keyword evidence="2" id="KW-0067">ATP-binding</keyword>
<dbReference type="RefSeq" id="WP_020932229.1">
    <property type="nucleotide sequence ID" value="NC_021917.1"/>
</dbReference>
<evidence type="ECO:0000313" key="5">
    <source>
        <dbReference type="EMBL" id="AGS39211.1"/>
    </source>
</evidence>
<dbReference type="GO" id="GO:0009030">
    <property type="term" value="F:thiamine-phosphate kinase activity"/>
    <property type="evidence" value="ECO:0007669"/>
    <property type="project" value="UniProtKB-UniRule"/>
</dbReference>